<dbReference type="Pfam" id="PF01408">
    <property type="entry name" value="GFO_IDH_MocA"/>
    <property type="match status" value="1"/>
</dbReference>
<feature type="domain" description="Gfo/Idh/MocA-like oxidoreductase N-terminal" evidence="2">
    <location>
        <begin position="7"/>
        <end position="123"/>
    </location>
</feature>
<dbReference type="Gene3D" id="3.30.360.10">
    <property type="entry name" value="Dihydrodipicolinate Reductase, domain 2"/>
    <property type="match status" value="1"/>
</dbReference>
<accession>A0ABR9P2Y9</accession>
<dbReference type="PANTHER" id="PTHR43249:SF1">
    <property type="entry name" value="D-GLUCOSIDE 3-DEHYDROGENASE"/>
    <property type="match status" value="1"/>
</dbReference>
<dbReference type="InterPro" id="IPR055170">
    <property type="entry name" value="GFO_IDH_MocA-like_dom"/>
</dbReference>
<dbReference type="InterPro" id="IPR036291">
    <property type="entry name" value="NAD(P)-bd_dom_sf"/>
</dbReference>
<dbReference type="SUPFAM" id="SSF55347">
    <property type="entry name" value="Glyceraldehyde-3-phosphate dehydrogenase-like, C-terminal domain"/>
    <property type="match status" value="1"/>
</dbReference>
<evidence type="ECO:0000313" key="4">
    <source>
        <dbReference type="EMBL" id="MBE2998189.1"/>
    </source>
</evidence>
<protein>
    <submittedName>
        <fullName evidence="4">Gfo/Idh/MocA family oxidoreductase</fullName>
    </submittedName>
</protein>
<name>A0ABR9P2Y9_9ACTN</name>
<dbReference type="InterPro" id="IPR052515">
    <property type="entry name" value="Gfo/Idh/MocA_Oxidoreductase"/>
</dbReference>
<evidence type="ECO:0000313" key="5">
    <source>
        <dbReference type="Proteomes" id="UP000806528"/>
    </source>
</evidence>
<gene>
    <name evidence="4" type="ORF">IDM40_05645</name>
</gene>
<dbReference type="SUPFAM" id="SSF51735">
    <property type="entry name" value="NAD(P)-binding Rossmann-fold domains"/>
    <property type="match status" value="1"/>
</dbReference>
<dbReference type="RefSeq" id="WP_193120838.1">
    <property type="nucleotide sequence ID" value="NZ_JADBGI010000004.1"/>
</dbReference>
<comment type="caution">
    <text evidence="4">The sequence shown here is derived from an EMBL/GenBank/DDBJ whole genome shotgun (WGS) entry which is preliminary data.</text>
</comment>
<evidence type="ECO:0000259" key="2">
    <source>
        <dbReference type="Pfam" id="PF01408"/>
    </source>
</evidence>
<dbReference type="InterPro" id="IPR000683">
    <property type="entry name" value="Gfo/Idh/MocA-like_OxRdtase_N"/>
</dbReference>
<reference evidence="4 5" key="1">
    <citation type="submission" date="2020-09" db="EMBL/GenBank/DDBJ databases">
        <title>Diversity and distribution of actinomycetes associated with coral in the coast of Hainan.</title>
        <authorList>
            <person name="Li F."/>
        </authorList>
    </citation>
    <scope>NUCLEOTIDE SEQUENCE [LARGE SCALE GENOMIC DNA]</scope>
    <source>
        <strain evidence="4 5">HNM0947</strain>
    </source>
</reference>
<proteinExistence type="predicted"/>
<organism evidence="4 5">
    <name type="scientific">Nocardiopsis coralli</name>
    <dbReference type="NCBI Taxonomy" id="2772213"/>
    <lineage>
        <taxon>Bacteria</taxon>
        <taxon>Bacillati</taxon>
        <taxon>Actinomycetota</taxon>
        <taxon>Actinomycetes</taxon>
        <taxon>Streptosporangiales</taxon>
        <taxon>Nocardiopsidaceae</taxon>
        <taxon>Nocardiopsis</taxon>
    </lineage>
</organism>
<evidence type="ECO:0000256" key="1">
    <source>
        <dbReference type="SAM" id="MobiDB-lite"/>
    </source>
</evidence>
<dbReference type="Proteomes" id="UP000806528">
    <property type="component" value="Unassembled WGS sequence"/>
</dbReference>
<evidence type="ECO:0000259" key="3">
    <source>
        <dbReference type="Pfam" id="PF22725"/>
    </source>
</evidence>
<feature type="region of interest" description="Disordered" evidence="1">
    <location>
        <begin position="352"/>
        <end position="372"/>
    </location>
</feature>
<dbReference type="EMBL" id="JADBGI010000004">
    <property type="protein sequence ID" value="MBE2998189.1"/>
    <property type="molecule type" value="Genomic_DNA"/>
</dbReference>
<dbReference type="Pfam" id="PF22725">
    <property type="entry name" value="GFO_IDH_MocA_C3"/>
    <property type="match status" value="1"/>
</dbReference>
<keyword evidence="5" id="KW-1185">Reference proteome</keyword>
<dbReference type="Gene3D" id="3.40.50.720">
    <property type="entry name" value="NAD(P)-binding Rossmann-like Domain"/>
    <property type="match status" value="1"/>
</dbReference>
<sequence length="372" mass="38861">MNHGTPLRFGIIGCGRIAANHALALAGHPGAEAVACLDADLARADGFAREHGIGHAVSTPEELYGLGLDAVVVCTPHPHHEEAVVRAAGHGVHALCEKPIAVDPAAADRMIAAAGAAGTTLGVVFQRRLWPAARRIRDAVDDGTLGRPLAGEVRVRLHRPAEYYSADPWRGRWDTDGGGVLMTQAVHQIDLLCWYMGTPVAVAGLTATQKHGDHIEVEDTAAAALSFASGAVATVHAHTVGSENLGNLVSVTGESGATASLLEYPEGGEGAIDLWTAPGQRHTADGYADASAATPDLASINAGLRPFHSLQIADFVSALREGRDPAVTGREARDSLAVVDAVYTSCRTGRTVHLDRGGPDPLPRTAEEDREY</sequence>
<dbReference type="PANTHER" id="PTHR43249">
    <property type="entry name" value="UDP-N-ACETYL-2-AMINO-2-DEOXY-D-GLUCURONATE OXIDASE"/>
    <property type="match status" value="1"/>
</dbReference>
<feature type="domain" description="GFO/IDH/MocA-like oxidoreductase" evidence="3">
    <location>
        <begin position="134"/>
        <end position="257"/>
    </location>
</feature>